<keyword evidence="2" id="KW-0812">Transmembrane</keyword>
<accession>A0A4V3ID31</accession>
<feature type="compositionally biased region" description="Low complexity" evidence="1">
    <location>
        <begin position="46"/>
        <end position="57"/>
    </location>
</feature>
<organism evidence="3 4">
    <name type="scientific">Cryobacterium mannosilyticum</name>
    <dbReference type="NCBI Taxonomy" id="1259190"/>
    <lineage>
        <taxon>Bacteria</taxon>
        <taxon>Bacillati</taxon>
        <taxon>Actinomycetota</taxon>
        <taxon>Actinomycetes</taxon>
        <taxon>Micrococcales</taxon>
        <taxon>Microbacteriaceae</taxon>
        <taxon>Cryobacterium</taxon>
    </lineage>
</organism>
<dbReference type="Proteomes" id="UP000297643">
    <property type="component" value="Unassembled WGS sequence"/>
</dbReference>
<dbReference type="AlphaFoldDB" id="A0A4V3ID31"/>
<reference evidence="3 4" key="1">
    <citation type="submission" date="2019-03" db="EMBL/GenBank/DDBJ databases">
        <title>Genomics of glacier-inhabiting Cryobacterium strains.</title>
        <authorList>
            <person name="Liu Q."/>
            <person name="Xin Y.-H."/>
        </authorList>
    </citation>
    <scope>NUCLEOTIDE SEQUENCE [LARGE SCALE GENOMIC DNA]</scope>
    <source>
        <strain evidence="3 4">RHLT2-21</strain>
    </source>
</reference>
<feature type="compositionally biased region" description="Polar residues" evidence="1">
    <location>
        <begin position="128"/>
        <end position="146"/>
    </location>
</feature>
<keyword evidence="4" id="KW-1185">Reference proteome</keyword>
<feature type="compositionally biased region" description="Basic and acidic residues" evidence="1">
    <location>
        <begin position="35"/>
        <end position="45"/>
    </location>
</feature>
<sequence length="335" mass="35131">MSDTTPNDGNTNPDTDASATTTGRHETGPVGVDPETARREADARDGAAPAASAHPAEQTNPEQAHPGAPIGQPISYDAPDSAATQAYAPAPVSADSVKRDTYVPAATVGGTGAATLASDDAPTREQPPYTQSTEPTQAYTPTNTTVQPPVYIQAPTAPRYKGNRGAGILIGLLGTAVFAALYALVALALSGIGSGSLADTTAKFTDFIVLPIFYVPVIFFFLGFALLVAIVNRGGWWAYVLFGFLVAVVVYFSYIGAALLSVQAWNFTPDEAYRFVSQQWLNPGAIAAAVVAREVPIWTGAWIARRGRSVTERNAAAKAEYDRVLADGPQGIRSN</sequence>
<evidence type="ECO:0000256" key="2">
    <source>
        <dbReference type="SAM" id="Phobius"/>
    </source>
</evidence>
<dbReference type="RefSeq" id="WP_134508263.1">
    <property type="nucleotide sequence ID" value="NZ_SOFM01000021.1"/>
</dbReference>
<gene>
    <name evidence="3" type="ORF">E3O32_07805</name>
</gene>
<feature type="region of interest" description="Disordered" evidence="1">
    <location>
        <begin position="1"/>
        <end position="81"/>
    </location>
</feature>
<feature type="compositionally biased region" description="Low complexity" evidence="1">
    <location>
        <begin position="1"/>
        <end position="16"/>
    </location>
</feature>
<keyword evidence="2" id="KW-1133">Transmembrane helix</keyword>
<feature type="transmembrane region" description="Helical" evidence="2">
    <location>
        <begin position="212"/>
        <end position="231"/>
    </location>
</feature>
<protein>
    <submittedName>
        <fullName evidence="3">Tripartite tricarboxylate transporter TctB family protein</fullName>
    </submittedName>
</protein>
<proteinExistence type="predicted"/>
<feature type="transmembrane region" description="Helical" evidence="2">
    <location>
        <begin position="238"/>
        <end position="260"/>
    </location>
</feature>
<name>A0A4V3ID31_9MICO</name>
<evidence type="ECO:0000313" key="3">
    <source>
        <dbReference type="EMBL" id="TFC04611.1"/>
    </source>
</evidence>
<dbReference type="EMBL" id="SOFM01000021">
    <property type="protein sequence ID" value="TFC04611.1"/>
    <property type="molecule type" value="Genomic_DNA"/>
</dbReference>
<keyword evidence="2" id="KW-0472">Membrane</keyword>
<comment type="caution">
    <text evidence="3">The sequence shown here is derived from an EMBL/GenBank/DDBJ whole genome shotgun (WGS) entry which is preliminary data.</text>
</comment>
<evidence type="ECO:0000313" key="4">
    <source>
        <dbReference type="Proteomes" id="UP000297643"/>
    </source>
</evidence>
<feature type="region of interest" description="Disordered" evidence="1">
    <location>
        <begin position="112"/>
        <end position="146"/>
    </location>
</feature>
<feature type="transmembrane region" description="Helical" evidence="2">
    <location>
        <begin position="168"/>
        <end position="192"/>
    </location>
</feature>
<evidence type="ECO:0000256" key="1">
    <source>
        <dbReference type="SAM" id="MobiDB-lite"/>
    </source>
</evidence>